<dbReference type="RefSeq" id="WP_124877353.1">
    <property type="nucleotide sequence ID" value="NZ_RQJO01000010.1"/>
</dbReference>
<dbReference type="OrthoDB" id="1450439at2"/>
<protein>
    <submittedName>
        <fullName evidence="4">Glycosyltransferase</fullName>
    </submittedName>
</protein>
<keyword evidence="2 4" id="KW-0808">Transferase</keyword>
<dbReference type="PANTHER" id="PTHR12526">
    <property type="entry name" value="GLYCOSYLTRANSFERASE"/>
    <property type="match status" value="1"/>
</dbReference>
<organism evidence="4 5">
    <name type="scientific">Larkinella rosea</name>
    <dbReference type="NCBI Taxonomy" id="2025312"/>
    <lineage>
        <taxon>Bacteria</taxon>
        <taxon>Pseudomonadati</taxon>
        <taxon>Bacteroidota</taxon>
        <taxon>Cytophagia</taxon>
        <taxon>Cytophagales</taxon>
        <taxon>Spirosomataceae</taxon>
        <taxon>Larkinella</taxon>
    </lineage>
</organism>
<accession>A0A3P1BIM6</accession>
<evidence type="ECO:0000256" key="2">
    <source>
        <dbReference type="ARBA" id="ARBA00022679"/>
    </source>
</evidence>
<dbReference type="PANTHER" id="PTHR12526:SF629">
    <property type="entry name" value="TEICHURONIC ACID BIOSYNTHESIS GLYCOSYLTRANSFERASE TUAH-RELATED"/>
    <property type="match status" value="1"/>
</dbReference>
<reference evidence="4 5" key="1">
    <citation type="submission" date="2018-11" db="EMBL/GenBank/DDBJ databases">
        <authorList>
            <person name="Zhou Z."/>
            <person name="Wang G."/>
        </authorList>
    </citation>
    <scope>NUCLEOTIDE SEQUENCE [LARGE SCALE GENOMIC DNA]</scope>
    <source>
        <strain evidence="4 5">KCTC52004</strain>
    </source>
</reference>
<name>A0A3P1BIM6_9BACT</name>
<dbReference type="GO" id="GO:0016757">
    <property type="term" value="F:glycosyltransferase activity"/>
    <property type="evidence" value="ECO:0007669"/>
    <property type="project" value="UniProtKB-KW"/>
</dbReference>
<proteinExistence type="predicted"/>
<dbReference type="AlphaFoldDB" id="A0A3P1BIM6"/>
<comment type="caution">
    <text evidence="4">The sequence shown here is derived from an EMBL/GenBank/DDBJ whole genome shotgun (WGS) entry which is preliminary data.</text>
</comment>
<keyword evidence="5" id="KW-1185">Reference proteome</keyword>
<dbReference type="SUPFAM" id="SSF53756">
    <property type="entry name" value="UDP-Glycosyltransferase/glycogen phosphorylase"/>
    <property type="match status" value="1"/>
</dbReference>
<evidence type="ECO:0000313" key="4">
    <source>
        <dbReference type="EMBL" id="RRB00888.1"/>
    </source>
</evidence>
<gene>
    <name evidence="4" type="ORF">EHT25_22125</name>
</gene>
<dbReference type="EMBL" id="RQJO01000010">
    <property type="protein sequence ID" value="RRB00888.1"/>
    <property type="molecule type" value="Genomic_DNA"/>
</dbReference>
<dbReference type="Proteomes" id="UP000271925">
    <property type="component" value="Unassembled WGS sequence"/>
</dbReference>
<dbReference type="Gene3D" id="3.40.50.2000">
    <property type="entry name" value="Glycogen Phosphorylase B"/>
    <property type="match status" value="2"/>
</dbReference>
<evidence type="ECO:0000259" key="3">
    <source>
        <dbReference type="Pfam" id="PF00534"/>
    </source>
</evidence>
<evidence type="ECO:0000256" key="1">
    <source>
        <dbReference type="ARBA" id="ARBA00022676"/>
    </source>
</evidence>
<dbReference type="Pfam" id="PF00534">
    <property type="entry name" value="Glycos_transf_1"/>
    <property type="match status" value="1"/>
</dbReference>
<feature type="domain" description="Glycosyl transferase family 1" evidence="3">
    <location>
        <begin position="180"/>
        <end position="350"/>
    </location>
</feature>
<keyword evidence="1" id="KW-0328">Glycosyltransferase</keyword>
<sequence length="384" mass="44887">MNQKRQRILHISTAHPPYDPRIMYKYLPVLADEYDVYCAIPNADPNVSPKVHFIKLPYYKHVILRFFITCPLIVWKTVRLRPDLIHIYSAEFLPYAYIYRMLGAAVIYEVQENLYKKIHLKRHNRGWLLKRAFQFFDQKARRDFSLIFTEHGYLTTYTDLAKPYAIIYNYPLLPFLDSFRRTYRRASDPIDFFYIGWLSFERSIVTLLEGMALLKSTHPNFKVHLFGHCSFTSQDLEALPAYQLVKDNLIFYGYTDQAKAFAKAAKSVAGLALLKPVGDYPESYTTKMFEYMVLGLPVITSNFPLYRAVVEENRCGFCIDPTDPVALVESLRFLIDHPTEAEQMGKRGRKAAETTYNWSSEQPKLLNLYKLSLSPNNYELDPVR</sequence>
<evidence type="ECO:0000313" key="5">
    <source>
        <dbReference type="Proteomes" id="UP000271925"/>
    </source>
</evidence>
<dbReference type="InterPro" id="IPR001296">
    <property type="entry name" value="Glyco_trans_1"/>
</dbReference>